<evidence type="ECO:0000313" key="5">
    <source>
        <dbReference type="Proteomes" id="UP000288024"/>
    </source>
</evidence>
<dbReference type="InterPro" id="IPR002931">
    <property type="entry name" value="Transglutaminase-like"/>
</dbReference>
<dbReference type="Proteomes" id="UP000288024">
    <property type="component" value="Unassembled WGS sequence"/>
</dbReference>
<dbReference type="SMART" id="SM00460">
    <property type="entry name" value="TGc"/>
    <property type="match status" value="1"/>
</dbReference>
<feature type="transmembrane region" description="Helical" evidence="2">
    <location>
        <begin position="167"/>
        <end position="186"/>
    </location>
</feature>
<feature type="transmembrane region" description="Helical" evidence="2">
    <location>
        <begin position="9"/>
        <end position="27"/>
    </location>
</feature>
<keyword evidence="2" id="KW-0812">Transmembrane</keyword>
<evidence type="ECO:0000259" key="3">
    <source>
        <dbReference type="SMART" id="SM00460"/>
    </source>
</evidence>
<sequence>MSSIRLHTAISNLMLYVLGFFLIWEWLRPMEQLTNTGNILVFIIFLILSLAMAYLRFAPILSGLIKLVYIIFILQSLYYETSFLTFSWIGPFMAEMIDNIAILFDTNWPDLTNMFKSLLFFILLWLMSYLIDYWLIKRRRIFTFFLLTMVYITVLDTFTPYNAYAAIIRTTIIGFTAMGMLTFYRMRDKENITGSKFLALKWIAPLLLFVFASAAIAFAAPKADPLWPDPVPFIQTIGDKGGGEGTGTGPHRVGYGVDDSRLGGDFEPDDTVVFQTEVQSPHYWKVETKDSYTGKGWVQSEAAIEMNGQDFQRIEGAGDIPFVAFESGDSVTTEEKESKVQFVEPFDYLLYPLGAKEAIATFDAMMIVETGNERISFDYPVNSYSVKYEEPEYSLDALTNADMEGYLRGNQEFAARYTQLPENLPQRVIDLANEITQDEDNVFAKARAIENYFSANGFVYSQSDVAVPADDEDYVDQFLFETKIGYCDNYSTSMVVMLRALDIPARWVKGFTEGELIQQENNISEYDVTNNNAHSWVEAYFPGTGWVTFEPTQGFSNENTYVNDVRNEADIDTEETDQTQQEEQEQSEAEQTPEEETTASEQSEQFSFTKWWSALKAFAAEKWQWIAGYAALLLVISWLLFWKRHKWLPYYYLWKFKRGKNGTDFEKAYLTLLKLLKLSGWGKQENMTLREYAKYIDHVLDSSDMAVLTAEYEELLYKGKRQDMDWSDLEASWERLIKKTAA</sequence>
<dbReference type="Pfam" id="PF11992">
    <property type="entry name" value="TgpA_N"/>
    <property type="match status" value="1"/>
</dbReference>
<dbReference type="AlphaFoldDB" id="A0A3S2U6G6"/>
<name>A0A3S2U6G6_9BACI</name>
<dbReference type="Gene3D" id="3.10.620.30">
    <property type="match status" value="1"/>
</dbReference>
<dbReference type="PANTHER" id="PTHR42736:SF1">
    <property type="entry name" value="PROTEIN-GLUTAMINE GAMMA-GLUTAMYLTRANSFERASE"/>
    <property type="match status" value="1"/>
</dbReference>
<dbReference type="InterPro" id="IPR052901">
    <property type="entry name" value="Bact_TGase-like"/>
</dbReference>
<keyword evidence="2" id="KW-0472">Membrane</keyword>
<dbReference type="RefSeq" id="WP_127742622.1">
    <property type="nucleotide sequence ID" value="NZ_RZTZ01000023.1"/>
</dbReference>
<reference evidence="4 5" key="1">
    <citation type="submission" date="2019-01" db="EMBL/GenBank/DDBJ databases">
        <title>Bacillus sp. M5HDSG1-1, whole genome shotgun sequence.</title>
        <authorList>
            <person name="Tuo L."/>
        </authorList>
    </citation>
    <scope>NUCLEOTIDE SEQUENCE [LARGE SCALE GENOMIC DNA]</scope>
    <source>
        <strain evidence="4 5">M5HDSG1-1</strain>
    </source>
</reference>
<dbReference type="InterPro" id="IPR021878">
    <property type="entry name" value="TgpA_N"/>
</dbReference>
<dbReference type="InterPro" id="IPR038765">
    <property type="entry name" value="Papain-like_cys_pep_sf"/>
</dbReference>
<proteinExistence type="predicted"/>
<feature type="transmembrane region" description="Helical" evidence="2">
    <location>
        <begin position="114"/>
        <end position="135"/>
    </location>
</feature>
<keyword evidence="5" id="KW-1185">Reference proteome</keyword>
<protein>
    <submittedName>
        <fullName evidence="4">Transglutaminase</fullName>
    </submittedName>
</protein>
<feature type="transmembrane region" description="Helical" evidence="2">
    <location>
        <begin position="142"/>
        <end position="161"/>
    </location>
</feature>
<evidence type="ECO:0000256" key="2">
    <source>
        <dbReference type="SAM" id="Phobius"/>
    </source>
</evidence>
<comment type="caution">
    <text evidence="4">The sequence shown here is derived from an EMBL/GenBank/DDBJ whole genome shotgun (WGS) entry which is preliminary data.</text>
</comment>
<feature type="domain" description="Transglutaminase-like" evidence="3">
    <location>
        <begin position="479"/>
        <end position="553"/>
    </location>
</feature>
<dbReference type="SUPFAM" id="SSF54001">
    <property type="entry name" value="Cysteine proteinases"/>
    <property type="match status" value="1"/>
</dbReference>
<accession>A0A3S2U6G6</accession>
<feature type="transmembrane region" description="Helical" evidence="2">
    <location>
        <begin position="39"/>
        <end position="55"/>
    </location>
</feature>
<dbReference type="Pfam" id="PF01841">
    <property type="entry name" value="Transglut_core"/>
    <property type="match status" value="1"/>
</dbReference>
<keyword evidence="2" id="KW-1133">Transmembrane helix</keyword>
<evidence type="ECO:0000313" key="4">
    <source>
        <dbReference type="EMBL" id="RVT56670.1"/>
    </source>
</evidence>
<dbReference type="EMBL" id="RZTZ01000023">
    <property type="protein sequence ID" value="RVT56670.1"/>
    <property type="molecule type" value="Genomic_DNA"/>
</dbReference>
<dbReference type="PANTHER" id="PTHR42736">
    <property type="entry name" value="PROTEIN-GLUTAMINE GAMMA-GLUTAMYLTRANSFERASE"/>
    <property type="match status" value="1"/>
</dbReference>
<evidence type="ECO:0000256" key="1">
    <source>
        <dbReference type="SAM" id="MobiDB-lite"/>
    </source>
</evidence>
<feature type="transmembrane region" description="Helical" evidence="2">
    <location>
        <begin position="623"/>
        <end position="642"/>
    </location>
</feature>
<organism evidence="4 5">
    <name type="scientific">Niallia taxi</name>
    <dbReference type="NCBI Taxonomy" id="2499688"/>
    <lineage>
        <taxon>Bacteria</taxon>
        <taxon>Bacillati</taxon>
        <taxon>Bacillota</taxon>
        <taxon>Bacilli</taxon>
        <taxon>Bacillales</taxon>
        <taxon>Bacillaceae</taxon>
        <taxon>Niallia</taxon>
    </lineage>
</organism>
<gene>
    <name evidence="4" type="ORF">EM808_26735</name>
</gene>
<feature type="region of interest" description="Disordered" evidence="1">
    <location>
        <begin position="572"/>
        <end position="604"/>
    </location>
</feature>
<feature type="transmembrane region" description="Helical" evidence="2">
    <location>
        <begin position="198"/>
        <end position="220"/>
    </location>
</feature>
<feature type="transmembrane region" description="Helical" evidence="2">
    <location>
        <begin position="67"/>
        <end position="94"/>
    </location>
</feature>
<feature type="compositionally biased region" description="Acidic residues" evidence="1">
    <location>
        <begin position="572"/>
        <end position="598"/>
    </location>
</feature>